<accession>A0A6G5A3V0</accession>
<evidence type="ECO:0000313" key="2">
    <source>
        <dbReference type="EMBL" id="NIE44707.1"/>
    </source>
</evidence>
<reference evidence="2" key="1">
    <citation type="submission" date="2020-03" db="EMBL/GenBank/DDBJ databases">
        <title>A transcriptome and proteome of the tick Rhipicephalus microplus shaped by the genetic composition of its hosts and developmental stage.</title>
        <authorList>
            <person name="Garcia G.R."/>
            <person name="Ribeiro J.M.C."/>
            <person name="Maruyama S.R."/>
            <person name="Gardinasse L.G."/>
            <person name="Nelson K."/>
            <person name="Ferreira B.R."/>
            <person name="Andrade T.G."/>
            <person name="Santos I.K.F.M."/>
        </authorList>
    </citation>
    <scope>NUCLEOTIDE SEQUENCE</scope>
    <source>
        <strain evidence="2">NSGR</strain>
        <tissue evidence="2">Salivary glands</tissue>
    </source>
</reference>
<evidence type="ECO:0000256" key="1">
    <source>
        <dbReference type="SAM" id="Phobius"/>
    </source>
</evidence>
<sequence>MLAARVFAMYFLIKCHAQYLFMKLFRLQQFLHCTVWHWTVAYHGIQEKAEYLHSFIALFCIVVLILHCYMYDFRAAAKAICLKIIRFYSPHGL</sequence>
<keyword evidence="1" id="KW-0812">Transmembrane</keyword>
<dbReference type="AlphaFoldDB" id="A0A6G5A3V0"/>
<protein>
    <submittedName>
        <fullName evidence="2">Uncharacterized protein</fullName>
    </submittedName>
</protein>
<proteinExistence type="predicted"/>
<name>A0A6G5A3V0_RHIMP</name>
<organism evidence="2">
    <name type="scientific">Rhipicephalus microplus</name>
    <name type="common">Cattle tick</name>
    <name type="synonym">Boophilus microplus</name>
    <dbReference type="NCBI Taxonomy" id="6941"/>
    <lineage>
        <taxon>Eukaryota</taxon>
        <taxon>Metazoa</taxon>
        <taxon>Ecdysozoa</taxon>
        <taxon>Arthropoda</taxon>
        <taxon>Chelicerata</taxon>
        <taxon>Arachnida</taxon>
        <taxon>Acari</taxon>
        <taxon>Parasitiformes</taxon>
        <taxon>Ixodida</taxon>
        <taxon>Ixodoidea</taxon>
        <taxon>Ixodidae</taxon>
        <taxon>Rhipicephalinae</taxon>
        <taxon>Rhipicephalus</taxon>
        <taxon>Boophilus</taxon>
    </lineage>
</organism>
<feature type="transmembrane region" description="Helical" evidence="1">
    <location>
        <begin position="51"/>
        <end position="70"/>
    </location>
</feature>
<keyword evidence="1" id="KW-1133">Transmembrane helix</keyword>
<dbReference type="EMBL" id="GIKN01002434">
    <property type="protein sequence ID" value="NIE44707.1"/>
    <property type="molecule type" value="Transcribed_RNA"/>
</dbReference>
<keyword evidence="1" id="KW-0472">Membrane</keyword>